<name>A0ABP4TZ98_9ACTN</name>
<accession>A0ABP4TZ98</accession>
<dbReference type="EMBL" id="BAAANY010000020">
    <property type="protein sequence ID" value="GAA1696393.1"/>
    <property type="molecule type" value="Genomic_DNA"/>
</dbReference>
<evidence type="ECO:0000313" key="5">
    <source>
        <dbReference type="EMBL" id="GAA1696393.1"/>
    </source>
</evidence>
<comment type="caution">
    <text evidence="5">The sequence shown here is derived from an EMBL/GenBank/DDBJ whole genome shotgun (WGS) entry which is preliminary data.</text>
</comment>
<dbReference type="InterPro" id="IPR003699">
    <property type="entry name" value="QueA"/>
</dbReference>
<keyword evidence="2" id="KW-0808">Transferase</keyword>
<evidence type="ECO:0000313" key="6">
    <source>
        <dbReference type="Proteomes" id="UP001500618"/>
    </source>
</evidence>
<reference evidence="6" key="1">
    <citation type="journal article" date="2019" name="Int. J. Syst. Evol. Microbiol.">
        <title>The Global Catalogue of Microorganisms (GCM) 10K type strain sequencing project: providing services to taxonomists for standard genome sequencing and annotation.</title>
        <authorList>
            <consortium name="The Broad Institute Genomics Platform"/>
            <consortium name="The Broad Institute Genome Sequencing Center for Infectious Disease"/>
            <person name="Wu L."/>
            <person name="Ma J."/>
        </authorList>
    </citation>
    <scope>NUCLEOTIDE SEQUENCE [LARGE SCALE GENOMIC DNA]</scope>
    <source>
        <strain evidence="6">JCM 14718</strain>
    </source>
</reference>
<sequence length="362" mass="38766">MSTVFAESPLHLSTSDIPLATSPAEYRGLRRDAVRMLVAEPGRPLRHVRARDLHRELSAGDVLVLNTSDTLPAATAGVTEAGERVEVHLSTPLPAAGLDPSAALGQPESEWVVEIRTPLPIGSRPSTVDWDGTVVRLRGGGEVAVGRPHPTGQQRLRAATVRTPLPLLAWLNQHGEPIRYDYASARWPISAYRTEHGDTPGSAEMPSAGRPISARMLRHLRSIGAQIATLVLHCGVSSQESGEPPYPEWFSVSASTVDTIEQAHAAGHRVLAVGTTVVRALESAARTGRLTSANGWTDHVVTPATGVSTVDGILTGWHEPAASHLQMLAAIAGPELLSQSYEEALAAGYLWHEFGDLHLLWH</sequence>
<keyword evidence="3" id="KW-0949">S-adenosyl-L-methionine</keyword>
<proteinExistence type="predicted"/>
<dbReference type="Proteomes" id="UP001500618">
    <property type="component" value="Unassembled WGS sequence"/>
</dbReference>
<evidence type="ECO:0000256" key="3">
    <source>
        <dbReference type="ARBA" id="ARBA00022691"/>
    </source>
</evidence>
<gene>
    <name evidence="5" type="ORF">GCM10009765_52050</name>
</gene>
<protein>
    <submittedName>
        <fullName evidence="5">S-adenosylmethionine:tRNA ribosyltransferase-isomerase</fullName>
    </submittedName>
</protein>
<organism evidence="5 6">
    <name type="scientific">Fodinicola feengrottensis</name>
    <dbReference type="NCBI Taxonomy" id="435914"/>
    <lineage>
        <taxon>Bacteria</taxon>
        <taxon>Bacillati</taxon>
        <taxon>Actinomycetota</taxon>
        <taxon>Actinomycetes</taxon>
        <taxon>Mycobacteriales</taxon>
        <taxon>Fodinicola</taxon>
    </lineage>
</organism>
<dbReference type="InterPro" id="IPR042118">
    <property type="entry name" value="QueA_dom1"/>
</dbReference>
<evidence type="ECO:0000256" key="4">
    <source>
        <dbReference type="ARBA" id="ARBA00022785"/>
    </source>
</evidence>
<keyword evidence="1" id="KW-0963">Cytoplasm</keyword>
<evidence type="ECO:0000256" key="1">
    <source>
        <dbReference type="ARBA" id="ARBA00022490"/>
    </source>
</evidence>
<dbReference type="Pfam" id="PF02547">
    <property type="entry name" value="Queuosine_synth"/>
    <property type="match status" value="1"/>
</dbReference>
<dbReference type="InterPro" id="IPR036100">
    <property type="entry name" value="QueA_sf"/>
</dbReference>
<dbReference type="SUPFAM" id="SSF111337">
    <property type="entry name" value="QueA-like"/>
    <property type="match status" value="1"/>
</dbReference>
<dbReference type="RefSeq" id="WP_344313079.1">
    <property type="nucleotide sequence ID" value="NZ_BAAANY010000020.1"/>
</dbReference>
<dbReference type="InterPro" id="IPR042119">
    <property type="entry name" value="QueA_dom2"/>
</dbReference>
<dbReference type="PANTHER" id="PTHR30307:SF0">
    <property type="entry name" value="S-ADENOSYLMETHIONINE:TRNA RIBOSYLTRANSFERASE-ISOMERASE"/>
    <property type="match status" value="1"/>
</dbReference>
<keyword evidence="4" id="KW-0671">Queuosine biosynthesis</keyword>
<dbReference type="Gene3D" id="3.40.1780.10">
    <property type="entry name" value="QueA-like"/>
    <property type="match status" value="1"/>
</dbReference>
<keyword evidence="6" id="KW-1185">Reference proteome</keyword>
<evidence type="ECO:0000256" key="2">
    <source>
        <dbReference type="ARBA" id="ARBA00022679"/>
    </source>
</evidence>
<dbReference type="Gene3D" id="2.40.10.240">
    <property type="entry name" value="QueA-like"/>
    <property type="match status" value="1"/>
</dbReference>
<dbReference type="PANTHER" id="PTHR30307">
    <property type="entry name" value="S-ADENOSYLMETHIONINE:TRNA RIBOSYLTRANSFERASE-ISOMERASE"/>
    <property type="match status" value="1"/>
</dbReference>